<dbReference type="GO" id="GO:0003714">
    <property type="term" value="F:transcription corepressor activity"/>
    <property type="evidence" value="ECO:0007669"/>
    <property type="project" value="InterPro"/>
</dbReference>
<dbReference type="Pfam" id="PF10523">
    <property type="entry name" value="BEN"/>
    <property type="match status" value="1"/>
</dbReference>
<keyword evidence="2" id="KW-0678">Repressor</keyword>
<comment type="caution">
    <text evidence="7">The sequence shown here is derived from an EMBL/GenBank/DDBJ whole genome shotgun (WGS) entry which is preliminary data.</text>
</comment>
<comment type="subcellular location">
    <subcellularLocation>
        <location evidence="1">Nucleus</location>
    </subcellularLocation>
</comment>
<dbReference type="EMBL" id="JAUYZG010000009">
    <property type="protein sequence ID" value="KAK2898653.1"/>
    <property type="molecule type" value="Genomic_DNA"/>
</dbReference>
<evidence type="ECO:0000259" key="6">
    <source>
        <dbReference type="PROSITE" id="PS51457"/>
    </source>
</evidence>
<dbReference type="AlphaFoldDB" id="A0AA88TYK3"/>
<dbReference type="GO" id="GO:0005634">
    <property type="term" value="C:nucleus"/>
    <property type="evidence" value="ECO:0007669"/>
    <property type="project" value="UniProtKB-SubCell"/>
</dbReference>
<keyword evidence="5" id="KW-0539">Nucleus</keyword>
<dbReference type="PANTHER" id="PTHR35346:SF1">
    <property type="entry name" value="BEN DOMAIN-CONTAINING PROTEIN 6"/>
    <property type="match status" value="1"/>
</dbReference>
<reference evidence="7" key="1">
    <citation type="submission" date="2023-08" db="EMBL/GenBank/DDBJ databases">
        <title>Chromosome-level Genome Assembly of mud carp (Cirrhinus molitorella).</title>
        <authorList>
            <person name="Liu H."/>
        </authorList>
    </citation>
    <scope>NUCLEOTIDE SEQUENCE</scope>
    <source>
        <strain evidence="7">Prfri</strain>
        <tissue evidence="7">Muscle</tissue>
    </source>
</reference>
<gene>
    <name evidence="7" type="ORF">Q8A67_010071</name>
</gene>
<feature type="domain" description="BEN" evidence="6">
    <location>
        <begin position="1"/>
        <end position="76"/>
    </location>
</feature>
<evidence type="ECO:0000313" key="7">
    <source>
        <dbReference type="EMBL" id="KAK2898653.1"/>
    </source>
</evidence>
<dbReference type="Proteomes" id="UP001187343">
    <property type="component" value="Unassembled WGS sequence"/>
</dbReference>
<name>A0AA88TYK3_9TELE</name>
<evidence type="ECO:0000313" key="8">
    <source>
        <dbReference type="Proteomes" id="UP001187343"/>
    </source>
</evidence>
<evidence type="ECO:0000256" key="1">
    <source>
        <dbReference type="ARBA" id="ARBA00004123"/>
    </source>
</evidence>
<keyword evidence="4" id="KW-0804">Transcription</keyword>
<dbReference type="GO" id="GO:0003677">
    <property type="term" value="F:DNA binding"/>
    <property type="evidence" value="ECO:0007669"/>
    <property type="project" value="InterPro"/>
</dbReference>
<evidence type="ECO:0000256" key="4">
    <source>
        <dbReference type="ARBA" id="ARBA00023163"/>
    </source>
</evidence>
<evidence type="ECO:0000256" key="2">
    <source>
        <dbReference type="ARBA" id="ARBA00022491"/>
    </source>
</evidence>
<dbReference type="PANTHER" id="PTHR35346">
    <property type="entry name" value="BEN DOMAIN-CONTAINING PROTEIN 6"/>
    <property type="match status" value="1"/>
</dbReference>
<protein>
    <recommendedName>
        <fullName evidence="6">BEN domain-containing protein</fullName>
    </recommendedName>
</protein>
<keyword evidence="8" id="KW-1185">Reference proteome</keyword>
<dbReference type="InterPro" id="IPR018379">
    <property type="entry name" value="BEN_domain"/>
</dbReference>
<organism evidence="7 8">
    <name type="scientific">Cirrhinus molitorella</name>
    <name type="common">mud carp</name>
    <dbReference type="NCBI Taxonomy" id="172907"/>
    <lineage>
        <taxon>Eukaryota</taxon>
        <taxon>Metazoa</taxon>
        <taxon>Chordata</taxon>
        <taxon>Craniata</taxon>
        <taxon>Vertebrata</taxon>
        <taxon>Euteleostomi</taxon>
        <taxon>Actinopterygii</taxon>
        <taxon>Neopterygii</taxon>
        <taxon>Teleostei</taxon>
        <taxon>Ostariophysi</taxon>
        <taxon>Cypriniformes</taxon>
        <taxon>Cyprinidae</taxon>
        <taxon>Labeoninae</taxon>
        <taxon>Labeonini</taxon>
        <taxon>Cirrhinus</taxon>
    </lineage>
</organism>
<evidence type="ECO:0000256" key="3">
    <source>
        <dbReference type="ARBA" id="ARBA00023015"/>
    </source>
</evidence>
<dbReference type="InterPro" id="IPR037496">
    <property type="entry name" value="BEND6-like"/>
</dbReference>
<dbReference type="PROSITE" id="PS51457">
    <property type="entry name" value="BEN"/>
    <property type="match status" value="1"/>
</dbReference>
<proteinExistence type="predicted"/>
<dbReference type="Gene3D" id="1.10.10.2590">
    <property type="entry name" value="BEN domain"/>
    <property type="match status" value="1"/>
</dbReference>
<evidence type="ECO:0000256" key="5">
    <source>
        <dbReference type="ARBA" id="ARBA00023242"/>
    </source>
</evidence>
<keyword evidence="3" id="KW-0805">Transcription regulation</keyword>
<accession>A0AA88TYK3</accession>
<dbReference type="GO" id="GO:0045666">
    <property type="term" value="P:positive regulation of neuron differentiation"/>
    <property type="evidence" value="ECO:0007669"/>
    <property type="project" value="InterPro"/>
</dbReference>
<dbReference type="GO" id="GO:0045746">
    <property type="term" value="P:negative regulation of Notch signaling pathway"/>
    <property type="evidence" value="ECO:0007669"/>
    <property type="project" value="InterPro"/>
</dbReference>
<sequence>MVKDLAVAVFGRGTLATHGLSGRAGNANKGTTAKPALDQDKVMLILDTVQKKFPDVPIKFIRAALREKLNDEHKLQARKME</sequence>